<dbReference type="PANTHER" id="PTHR43080:SF2">
    <property type="entry name" value="CBS DOMAIN-CONTAINING PROTEIN"/>
    <property type="match status" value="1"/>
</dbReference>
<dbReference type="InterPro" id="IPR051257">
    <property type="entry name" value="Diverse_CBS-Domain"/>
</dbReference>
<comment type="caution">
    <text evidence="4">The sequence shown here is derived from an EMBL/GenBank/DDBJ whole genome shotgun (WGS) entry which is preliminary data.</text>
</comment>
<organism evidence="4 5">
    <name type="scientific">Candidatus Yanofskybacteria bacterium RIFCSPHIGHO2_01_FULL_41_53</name>
    <dbReference type="NCBI Taxonomy" id="1802663"/>
    <lineage>
        <taxon>Bacteria</taxon>
        <taxon>Candidatus Yanofskyibacteriota</taxon>
    </lineage>
</organism>
<dbReference type="AlphaFoldDB" id="A0A1F8EKB3"/>
<dbReference type="PANTHER" id="PTHR43080">
    <property type="entry name" value="CBS DOMAIN-CONTAINING PROTEIN CBSX3, MITOCHONDRIAL"/>
    <property type="match status" value="1"/>
</dbReference>
<dbReference type="InterPro" id="IPR046342">
    <property type="entry name" value="CBS_dom_sf"/>
</dbReference>
<reference evidence="4 5" key="1">
    <citation type="journal article" date="2016" name="Nat. Commun.">
        <title>Thousands of microbial genomes shed light on interconnected biogeochemical processes in an aquifer system.</title>
        <authorList>
            <person name="Anantharaman K."/>
            <person name="Brown C.T."/>
            <person name="Hug L.A."/>
            <person name="Sharon I."/>
            <person name="Castelle C.J."/>
            <person name="Probst A.J."/>
            <person name="Thomas B.C."/>
            <person name="Singh A."/>
            <person name="Wilkins M.J."/>
            <person name="Karaoz U."/>
            <person name="Brodie E.L."/>
            <person name="Williams K.H."/>
            <person name="Hubbard S.S."/>
            <person name="Banfield J.F."/>
        </authorList>
    </citation>
    <scope>NUCLEOTIDE SEQUENCE [LARGE SCALE GENOMIC DNA]</scope>
</reference>
<dbReference type="EMBL" id="MGJD01000011">
    <property type="protein sequence ID" value="OGN01038.1"/>
    <property type="molecule type" value="Genomic_DNA"/>
</dbReference>
<dbReference type="Gene3D" id="3.10.580.10">
    <property type="entry name" value="CBS-domain"/>
    <property type="match status" value="1"/>
</dbReference>
<name>A0A1F8EKB3_9BACT</name>
<dbReference type="SUPFAM" id="SSF54631">
    <property type="entry name" value="CBS-domain pair"/>
    <property type="match status" value="1"/>
</dbReference>
<sequence length="165" mass="18632">MSNHEIKKVLVKDIMTTKVFYVSPETLITDAAKIITEHNFAGLPVIDDSNHLIGIITEYDLITKTSSLNASFLQKILSDIYPDKSIDNVERRAISKLTVQDVMNPEPLTLKDSATFDEVIETFRAHHRVNPIPIINDENEVVGIISRFDVLRPLNILGYNKNNSD</sequence>
<dbReference type="SMART" id="SM00116">
    <property type="entry name" value="CBS"/>
    <property type="match status" value="2"/>
</dbReference>
<keyword evidence="1 2" id="KW-0129">CBS domain</keyword>
<dbReference type="Proteomes" id="UP000177117">
    <property type="component" value="Unassembled WGS sequence"/>
</dbReference>
<accession>A0A1F8EKB3</accession>
<dbReference type="PROSITE" id="PS51371">
    <property type="entry name" value="CBS"/>
    <property type="match status" value="2"/>
</dbReference>
<evidence type="ECO:0000313" key="5">
    <source>
        <dbReference type="Proteomes" id="UP000177117"/>
    </source>
</evidence>
<evidence type="ECO:0000259" key="3">
    <source>
        <dbReference type="PROSITE" id="PS51371"/>
    </source>
</evidence>
<evidence type="ECO:0000313" key="4">
    <source>
        <dbReference type="EMBL" id="OGN01038.1"/>
    </source>
</evidence>
<proteinExistence type="predicted"/>
<dbReference type="Pfam" id="PF00571">
    <property type="entry name" value="CBS"/>
    <property type="match status" value="2"/>
</dbReference>
<evidence type="ECO:0000256" key="2">
    <source>
        <dbReference type="PROSITE-ProRule" id="PRU00703"/>
    </source>
</evidence>
<protein>
    <recommendedName>
        <fullName evidence="3">CBS domain-containing protein</fullName>
    </recommendedName>
</protein>
<evidence type="ECO:0000256" key="1">
    <source>
        <dbReference type="ARBA" id="ARBA00023122"/>
    </source>
</evidence>
<feature type="domain" description="CBS" evidence="3">
    <location>
        <begin position="103"/>
        <end position="165"/>
    </location>
</feature>
<gene>
    <name evidence="4" type="ORF">A2650_02260</name>
</gene>
<dbReference type="InterPro" id="IPR000644">
    <property type="entry name" value="CBS_dom"/>
</dbReference>
<feature type="domain" description="CBS" evidence="3">
    <location>
        <begin position="15"/>
        <end position="71"/>
    </location>
</feature>